<keyword evidence="2" id="KW-1185">Reference proteome</keyword>
<dbReference type="InterPro" id="IPR029021">
    <property type="entry name" value="Prot-tyrosine_phosphatase-like"/>
</dbReference>
<dbReference type="RefSeq" id="WP_367952326.1">
    <property type="nucleotide sequence ID" value="NZ_JBDPGJ010000001.1"/>
</dbReference>
<reference evidence="1 2" key="1">
    <citation type="submission" date="2024-05" db="EMBL/GenBank/DDBJ databases">
        <authorList>
            <person name="Jiang F."/>
        </authorList>
    </citation>
    <scope>NUCLEOTIDE SEQUENCE [LARGE SCALE GENOMIC DNA]</scope>
    <source>
        <strain evidence="1 2">LZ166</strain>
    </source>
</reference>
<dbReference type="Gene3D" id="3.90.190.10">
    <property type="entry name" value="Protein tyrosine phosphatase superfamily"/>
    <property type="match status" value="1"/>
</dbReference>
<dbReference type="Proteomes" id="UP001556692">
    <property type="component" value="Unassembled WGS sequence"/>
</dbReference>
<organism evidence="1 2">
    <name type="scientific">Aquibium pacificus</name>
    <dbReference type="NCBI Taxonomy" id="3153579"/>
    <lineage>
        <taxon>Bacteria</taxon>
        <taxon>Pseudomonadati</taxon>
        <taxon>Pseudomonadota</taxon>
        <taxon>Alphaproteobacteria</taxon>
        <taxon>Hyphomicrobiales</taxon>
        <taxon>Phyllobacteriaceae</taxon>
        <taxon>Aquibium</taxon>
    </lineage>
</organism>
<dbReference type="InterPro" id="IPR026893">
    <property type="entry name" value="Tyr/Ser_Pase_IphP-type"/>
</dbReference>
<dbReference type="GO" id="GO:0004725">
    <property type="term" value="F:protein tyrosine phosphatase activity"/>
    <property type="evidence" value="ECO:0007669"/>
    <property type="project" value="UniProtKB-EC"/>
</dbReference>
<accession>A0ABV3SDK1</accession>
<evidence type="ECO:0000313" key="2">
    <source>
        <dbReference type="Proteomes" id="UP001556692"/>
    </source>
</evidence>
<dbReference type="SUPFAM" id="SSF52799">
    <property type="entry name" value="(Phosphotyrosine protein) phosphatases II"/>
    <property type="match status" value="1"/>
</dbReference>
<evidence type="ECO:0000313" key="1">
    <source>
        <dbReference type="EMBL" id="MEX0404438.1"/>
    </source>
</evidence>
<name>A0ABV3SDK1_9HYPH</name>
<gene>
    <name evidence="1" type="ORF">ABGN05_02045</name>
</gene>
<dbReference type="EC" id="3.1.3.48" evidence="1"/>
<dbReference type="Pfam" id="PF13350">
    <property type="entry name" value="Y_phosphatase3"/>
    <property type="match status" value="1"/>
</dbReference>
<sequence>MPATFERHIRLGGAFNVRDLGGYALPGGGTTRWRSVLRADGLQSLTETDIGTLIELGLATVVDLRSDLELLRHPSVFAGHRSVDYRHIPLFDSLAPVDALLSSSTPFSLAERYVSAVEICGPALGKVATTIAEASEGIVLFNCTAGKDRTGIVAAMLLGLAGVPWDDIVQDYALTASTAASLIKRLREAALLRGLSAEAAAILLASEPETMRVFLGHVADRYGGFSQYLSWAGVSDGHIDRLVERLVSRQVEIA</sequence>
<comment type="caution">
    <text evidence="1">The sequence shown here is derived from an EMBL/GenBank/DDBJ whole genome shotgun (WGS) entry which is preliminary data.</text>
</comment>
<dbReference type="EMBL" id="JBDPGJ010000001">
    <property type="protein sequence ID" value="MEX0404438.1"/>
    <property type="molecule type" value="Genomic_DNA"/>
</dbReference>
<keyword evidence="1" id="KW-0378">Hydrolase</keyword>
<proteinExistence type="predicted"/>
<protein>
    <submittedName>
        <fullName evidence="1">Tyrosine-protein phosphatase</fullName>
        <ecNumber evidence="1">3.1.3.48</ecNumber>
    </submittedName>
</protein>